<organism evidence="1 2">
    <name type="scientific">Aeromonas caviae</name>
    <name type="common">Aeromonas punctata</name>
    <dbReference type="NCBI Taxonomy" id="648"/>
    <lineage>
        <taxon>Bacteria</taxon>
        <taxon>Pseudomonadati</taxon>
        <taxon>Pseudomonadota</taxon>
        <taxon>Gammaproteobacteria</taxon>
        <taxon>Aeromonadales</taxon>
        <taxon>Aeromonadaceae</taxon>
        <taxon>Aeromonas</taxon>
    </lineage>
</organism>
<dbReference type="Proteomes" id="UP001277183">
    <property type="component" value="Unassembled WGS sequence"/>
</dbReference>
<accession>A0AAW9F2U6</accession>
<sequence length="306" mass="35367">MAAHIKFETRHYPKLSTLEIHAGKLAERLSIQLSHAYEMLAFYYNCRNWTELKSCASQSIAKRKNNKGCGHCHRQASDIRELLAHDIQTGKLDVNSLNKITLQPDSIAFHLHNQNLNHLFDDEIFHIHSVIYEESKTPRNTPLSVVGTINNSISTLFNQATCFGGQWLYDYRYGTKMYCSTKLVGDKKTLIIREFDSLFYPPTQKQNLIYEYKKSFELMVNKAWFPKYVLSYLSWIIKNSVANTDIDSIAIYRICNIDLMTSRRSITAQRGIEHIAKGLINLGATPLQIYKSDTECFAFYFLITHD</sequence>
<gene>
    <name evidence="1" type="ORF">SJS77_06205</name>
</gene>
<evidence type="ECO:0000313" key="1">
    <source>
        <dbReference type="EMBL" id="MDX7720071.1"/>
    </source>
</evidence>
<feature type="non-terminal residue" evidence="1">
    <location>
        <position position="306"/>
    </location>
</feature>
<proteinExistence type="predicted"/>
<reference evidence="1" key="1">
    <citation type="submission" date="2023-11" db="EMBL/GenBank/DDBJ databases">
        <title>WGS of Aeromonas in Northern Israel.</title>
        <authorList>
            <person name="Hershko Y."/>
        </authorList>
    </citation>
    <scope>NUCLEOTIDE SEQUENCE</scope>
    <source>
        <strain evidence="1">77416</strain>
    </source>
</reference>
<comment type="caution">
    <text evidence="1">The sequence shown here is derived from an EMBL/GenBank/DDBJ whole genome shotgun (WGS) entry which is preliminary data.</text>
</comment>
<dbReference type="AlphaFoldDB" id="A0AAW9F2U6"/>
<evidence type="ECO:0000313" key="2">
    <source>
        <dbReference type="Proteomes" id="UP001277183"/>
    </source>
</evidence>
<protein>
    <submittedName>
        <fullName evidence="1">Uncharacterized protein</fullName>
    </submittedName>
</protein>
<name>A0AAW9F2U6_AERCA</name>
<dbReference type="EMBL" id="JAWZVU010000036">
    <property type="protein sequence ID" value="MDX7720071.1"/>
    <property type="molecule type" value="Genomic_DNA"/>
</dbReference>
<dbReference type="RefSeq" id="WP_319886545.1">
    <property type="nucleotide sequence ID" value="NZ_JAWZVU010000036.1"/>
</dbReference>